<evidence type="ECO:0000256" key="1">
    <source>
        <dbReference type="SAM" id="MobiDB-lite"/>
    </source>
</evidence>
<gene>
    <name evidence="2" type="ORF">Pfl04_23110</name>
</gene>
<name>A0A8J3PLK4_9ACTN</name>
<comment type="caution">
    <text evidence="2">The sequence shown here is derived from an EMBL/GenBank/DDBJ whole genome shotgun (WGS) entry which is preliminary data.</text>
</comment>
<dbReference type="Proteomes" id="UP000653674">
    <property type="component" value="Unassembled WGS sequence"/>
</dbReference>
<evidence type="ECO:0000313" key="3">
    <source>
        <dbReference type="Proteomes" id="UP000653674"/>
    </source>
</evidence>
<reference evidence="2" key="1">
    <citation type="submission" date="2021-01" db="EMBL/GenBank/DDBJ databases">
        <title>Whole genome shotgun sequence of Planosporangium flavigriseum NBRC 105377.</title>
        <authorList>
            <person name="Komaki H."/>
            <person name="Tamura T."/>
        </authorList>
    </citation>
    <scope>NUCLEOTIDE SEQUENCE</scope>
    <source>
        <strain evidence="2">NBRC 105377</strain>
    </source>
</reference>
<organism evidence="2 3">
    <name type="scientific">Planosporangium flavigriseum</name>
    <dbReference type="NCBI Taxonomy" id="373681"/>
    <lineage>
        <taxon>Bacteria</taxon>
        <taxon>Bacillati</taxon>
        <taxon>Actinomycetota</taxon>
        <taxon>Actinomycetes</taxon>
        <taxon>Micromonosporales</taxon>
        <taxon>Micromonosporaceae</taxon>
        <taxon>Planosporangium</taxon>
    </lineage>
</organism>
<feature type="compositionally biased region" description="Basic and acidic residues" evidence="1">
    <location>
        <begin position="47"/>
        <end position="56"/>
    </location>
</feature>
<protein>
    <submittedName>
        <fullName evidence="2">Uncharacterized protein</fullName>
    </submittedName>
</protein>
<proteinExistence type="predicted"/>
<dbReference type="EMBL" id="BONU01000012">
    <property type="protein sequence ID" value="GIG73907.1"/>
    <property type="molecule type" value="Genomic_DNA"/>
</dbReference>
<accession>A0A8J3PLK4</accession>
<keyword evidence="3" id="KW-1185">Reference proteome</keyword>
<evidence type="ECO:0000313" key="2">
    <source>
        <dbReference type="EMBL" id="GIG73907.1"/>
    </source>
</evidence>
<feature type="region of interest" description="Disordered" evidence="1">
    <location>
        <begin position="1"/>
        <end position="69"/>
    </location>
</feature>
<dbReference type="AlphaFoldDB" id="A0A8J3PLK4"/>
<sequence length="69" mass="7725">MVTRCRGPPENVDVRGREERQVSGEHRNERGVTAATLSGARVQGRQPRGESRDRPTAGRLLPHLANIRR</sequence>
<feature type="compositionally biased region" description="Basic and acidic residues" evidence="1">
    <location>
        <begin position="12"/>
        <end position="30"/>
    </location>
</feature>